<gene>
    <name evidence="2" type="ORF">PCOR1329_LOCUS23402</name>
</gene>
<evidence type="ECO:0000313" key="2">
    <source>
        <dbReference type="EMBL" id="CAK0822347.1"/>
    </source>
</evidence>
<accession>A0ABN9RV76</accession>
<evidence type="ECO:0000256" key="1">
    <source>
        <dbReference type="SAM" id="MobiDB-lite"/>
    </source>
</evidence>
<dbReference type="EMBL" id="CAUYUJ010007914">
    <property type="protein sequence ID" value="CAK0822347.1"/>
    <property type="molecule type" value="Genomic_DNA"/>
</dbReference>
<protein>
    <submittedName>
        <fullName evidence="2">Uncharacterized protein</fullName>
    </submittedName>
</protein>
<feature type="region of interest" description="Disordered" evidence="1">
    <location>
        <begin position="128"/>
        <end position="205"/>
    </location>
</feature>
<feature type="compositionally biased region" description="Gly residues" evidence="1">
    <location>
        <begin position="321"/>
        <end position="330"/>
    </location>
</feature>
<proteinExistence type="predicted"/>
<keyword evidence="3" id="KW-1185">Reference proteome</keyword>
<feature type="region of interest" description="Disordered" evidence="1">
    <location>
        <begin position="321"/>
        <end position="378"/>
    </location>
</feature>
<feature type="region of interest" description="Disordered" evidence="1">
    <location>
        <begin position="1"/>
        <end position="69"/>
    </location>
</feature>
<comment type="caution">
    <text evidence="2">The sequence shown here is derived from an EMBL/GenBank/DDBJ whole genome shotgun (WGS) entry which is preliminary data.</text>
</comment>
<reference evidence="2" key="1">
    <citation type="submission" date="2023-10" db="EMBL/GenBank/DDBJ databases">
        <authorList>
            <person name="Chen Y."/>
            <person name="Shah S."/>
            <person name="Dougan E. K."/>
            <person name="Thang M."/>
            <person name="Chan C."/>
        </authorList>
    </citation>
    <scope>NUCLEOTIDE SEQUENCE [LARGE SCALE GENOMIC DNA]</scope>
</reference>
<feature type="compositionally biased region" description="Acidic residues" evidence="1">
    <location>
        <begin position="40"/>
        <end position="49"/>
    </location>
</feature>
<feature type="compositionally biased region" description="Low complexity" evidence="1">
    <location>
        <begin position="174"/>
        <end position="205"/>
    </location>
</feature>
<feature type="region of interest" description="Disordered" evidence="1">
    <location>
        <begin position="222"/>
        <end position="258"/>
    </location>
</feature>
<organism evidence="2 3">
    <name type="scientific">Prorocentrum cordatum</name>
    <dbReference type="NCBI Taxonomy" id="2364126"/>
    <lineage>
        <taxon>Eukaryota</taxon>
        <taxon>Sar</taxon>
        <taxon>Alveolata</taxon>
        <taxon>Dinophyceae</taxon>
        <taxon>Prorocentrales</taxon>
        <taxon>Prorocentraceae</taxon>
        <taxon>Prorocentrum</taxon>
    </lineage>
</organism>
<feature type="compositionally biased region" description="Low complexity" evidence="1">
    <location>
        <begin position="1"/>
        <end position="33"/>
    </location>
</feature>
<feature type="compositionally biased region" description="Low complexity" evidence="1">
    <location>
        <begin position="360"/>
        <end position="378"/>
    </location>
</feature>
<evidence type="ECO:0000313" key="3">
    <source>
        <dbReference type="Proteomes" id="UP001189429"/>
    </source>
</evidence>
<feature type="compositionally biased region" description="Basic and acidic residues" evidence="1">
    <location>
        <begin position="130"/>
        <end position="143"/>
    </location>
</feature>
<name>A0ABN9RV76_9DINO</name>
<dbReference type="Proteomes" id="UP001189429">
    <property type="component" value="Unassembled WGS sequence"/>
</dbReference>
<sequence length="378" mass="36923">MAAQGASGASVPGPGGAAAEAPAAAKADGAPVAESFHIGDDDDDDDGEAPEIAPGAGGEDGCEAVAGAPTGRGLGALWAGASLFGRKATQLGSKARQKLAEEALAMAEEARDFAHGVREGAQITAQEARALADRKAREQRERGAPGWLGARGTASCPESSGEAPATAGLPASTAVGSAAEAAEPGAARSPAVPAEAGEAAAPEDCAASRAGPLQVLRQGLAATREASGTAWLEARQGGGAAASRGREPPAWLLPSTRSNYVQLSPGGARGDGRDGARAAARRVRRLGGKLAKTSREVSEILRQAGAAAGAALGPLGAAGAGPLGEAGAGGEADPIFEIGSDDDGGIWSGESPTEDDDFWVSGPAVPSPAGGAPVLAEF</sequence>